<feature type="compositionally biased region" description="Basic and acidic residues" evidence="1">
    <location>
        <begin position="359"/>
        <end position="369"/>
    </location>
</feature>
<feature type="compositionally biased region" description="Basic and acidic residues" evidence="1">
    <location>
        <begin position="332"/>
        <end position="344"/>
    </location>
</feature>
<feature type="region of interest" description="Disordered" evidence="1">
    <location>
        <begin position="1"/>
        <end position="28"/>
    </location>
</feature>
<dbReference type="OrthoDB" id="2291072at2759"/>
<evidence type="ECO:0000313" key="3">
    <source>
        <dbReference type="Proteomes" id="UP000078561"/>
    </source>
</evidence>
<reference evidence="2" key="1">
    <citation type="submission" date="2016-04" db="EMBL/GenBank/DDBJ databases">
        <authorList>
            <person name="Evans L.H."/>
            <person name="Alamgir A."/>
            <person name="Owens N."/>
            <person name="Weber N.D."/>
            <person name="Virtaneva K."/>
            <person name="Barbian K."/>
            <person name="Babar A."/>
            <person name="Rosenke K."/>
        </authorList>
    </citation>
    <scope>NUCLEOTIDE SEQUENCE [LARGE SCALE GENOMIC DNA]</scope>
    <source>
        <strain evidence="2">CBS 101.48</strain>
    </source>
</reference>
<dbReference type="EMBL" id="LT554414">
    <property type="protein sequence ID" value="SAM04636.1"/>
    <property type="molecule type" value="Genomic_DNA"/>
</dbReference>
<organism evidence="2">
    <name type="scientific">Absidia glauca</name>
    <name type="common">Pin mould</name>
    <dbReference type="NCBI Taxonomy" id="4829"/>
    <lineage>
        <taxon>Eukaryota</taxon>
        <taxon>Fungi</taxon>
        <taxon>Fungi incertae sedis</taxon>
        <taxon>Mucoromycota</taxon>
        <taxon>Mucoromycotina</taxon>
        <taxon>Mucoromycetes</taxon>
        <taxon>Mucorales</taxon>
        <taxon>Cunninghamellaceae</taxon>
        <taxon>Absidia</taxon>
    </lineage>
</organism>
<feature type="compositionally biased region" description="Basic and acidic residues" evidence="1">
    <location>
        <begin position="13"/>
        <end position="28"/>
    </location>
</feature>
<feature type="region of interest" description="Disordered" evidence="1">
    <location>
        <begin position="263"/>
        <end position="291"/>
    </location>
</feature>
<keyword evidence="3" id="KW-1185">Reference proteome</keyword>
<dbReference type="Proteomes" id="UP000078561">
    <property type="component" value="Unassembled WGS sequence"/>
</dbReference>
<feature type="compositionally biased region" description="Polar residues" evidence="1">
    <location>
        <begin position="279"/>
        <end position="291"/>
    </location>
</feature>
<evidence type="ECO:0000256" key="1">
    <source>
        <dbReference type="SAM" id="MobiDB-lite"/>
    </source>
</evidence>
<feature type="region of interest" description="Disordered" evidence="1">
    <location>
        <begin position="332"/>
        <end position="383"/>
    </location>
</feature>
<dbReference type="AlphaFoldDB" id="A0A163JT51"/>
<proteinExistence type="predicted"/>
<dbReference type="InParanoid" id="A0A163JT51"/>
<name>A0A163JT51_ABSGL</name>
<gene>
    <name evidence="2" type="primary">ABSGL_10502.1 scaffold 12026</name>
</gene>
<evidence type="ECO:0000313" key="2">
    <source>
        <dbReference type="EMBL" id="SAM04636.1"/>
    </source>
</evidence>
<accession>A0A163JT51</accession>
<protein>
    <submittedName>
        <fullName evidence="2">Uncharacterized protein</fullName>
    </submittedName>
</protein>
<sequence length="547" mass="59429">MLNEGPTDYPRSFLEKDPHRPQQKTHSDHLAQKCTGMVDRCLDQQWKDSQQLLGFAKALKESGAALTSGGIIKELSDLGLGMMQRSIDMRQELVDNTYTLDLGQQPMKDSSWCTSNGHSDHDEDSLHDFLNADTNGGVETFSTKMGDPSFYTFLPSSPESDIYEPLLTKIRKRLPYSTDDNDKKRLSVSSDNGSCYSPFTLHSKLWQHHLQQKCSDSLSSSSSSINSTDLVSASTSTLYTLNSSKHNNGKANLQSLLVTSPPAVAPTQQQRQSIDEKSTTNNRDSSQGLPTSMYNDCCQSSSSFSSAQVVTSELDIQCQQCFVWPRRRSLSLDEPSHNSCKEGPAKASAIDQDINSNKSETHSYDDRGNSNDNNGNATVDRIDTSGSITKTTCPAISIPIRTSSSLDTATATPFMIGVPKATMSTPLLGTTATPPSTSCKPPSSMVNAMSAKFHFKRGTASTPKKKSLIPVSSSSTCQHPSTAAFSHHRTASAIDDNNNSLGDSGKSNKFVRSLITRKVSFPAIFSSKKIHPAASVSSTERSDGLFL</sequence>